<evidence type="ECO:0000313" key="2">
    <source>
        <dbReference type="EMBL" id="KRY35176.1"/>
    </source>
</evidence>
<sequence>MCLPAACDSATRGCDLNCRQPRLVCSRCILHQSMLSHADTFSLSRRYHRLILQTKGVTKVPTDQSLPGTSDKQRAYRHGVLTDSENQARAV</sequence>
<feature type="compositionally biased region" description="Polar residues" evidence="1">
    <location>
        <begin position="61"/>
        <end position="70"/>
    </location>
</feature>
<dbReference type="AlphaFoldDB" id="A0A0V1BE93"/>
<evidence type="ECO:0000313" key="3">
    <source>
        <dbReference type="Proteomes" id="UP000054776"/>
    </source>
</evidence>
<name>A0A0V1BE93_TRISP</name>
<dbReference type="InParanoid" id="A0A0V1BE93"/>
<evidence type="ECO:0000256" key="1">
    <source>
        <dbReference type="SAM" id="MobiDB-lite"/>
    </source>
</evidence>
<organism evidence="2 3">
    <name type="scientific">Trichinella spiralis</name>
    <name type="common">Trichina worm</name>
    <dbReference type="NCBI Taxonomy" id="6334"/>
    <lineage>
        <taxon>Eukaryota</taxon>
        <taxon>Metazoa</taxon>
        <taxon>Ecdysozoa</taxon>
        <taxon>Nematoda</taxon>
        <taxon>Enoplea</taxon>
        <taxon>Dorylaimia</taxon>
        <taxon>Trichinellida</taxon>
        <taxon>Trichinellidae</taxon>
        <taxon>Trichinella</taxon>
    </lineage>
</organism>
<feature type="region of interest" description="Disordered" evidence="1">
    <location>
        <begin position="59"/>
        <end position="91"/>
    </location>
</feature>
<gene>
    <name evidence="2" type="ORF">T01_2406</name>
</gene>
<protein>
    <submittedName>
        <fullName evidence="2">Uncharacterized protein</fullName>
    </submittedName>
</protein>
<accession>A0A0V1BE93</accession>
<keyword evidence="3" id="KW-1185">Reference proteome</keyword>
<comment type="caution">
    <text evidence="2">The sequence shown here is derived from an EMBL/GenBank/DDBJ whole genome shotgun (WGS) entry which is preliminary data.</text>
</comment>
<reference evidence="2 3" key="1">
    <citation type="submission" date="2015-01" db="EMBL/GenBank/DDBJ databases">
        <title>Evolution of Trichinella species and genotypes.</title>
        <authorList>
            <person name="Korhonen P.K."/>
            <person name="Edoardo P."/>
            <person name="Giuseppe L.R."/>
            <person name="Gasser R.B."/>
        </authorList>
    </citation>
    <scope>NUCLEOTIDE SEQUENCE [LARGE SCALE GENOMIC DNA]</scope>
    <source>
        <strain evidence="2">ISS3</strain>
    </source>
</reference>
<dbReference type="Proteomes" id="UP000054776">
    <property type="component" value="Unassembled WGS sequence"/>
</dbReference>
<proteinExistence type="predicted"/>
<dbReference type="EMBL" id="JYDH01000057">
    <property type="protein sequence ID" value="KRY35176.1"/>
    <property type="molecule type" value="Genomic_DNA"/>
</dbReference>